<comment type="caution">
    <text evidence="1">The sequence shown here is derived from an EMBL/GenBank/DDBJ whole genome shotgun (WGS) entry which is preliminary data.</text>
</comment>
<dbReference type="SUPFAM" id="SSF56784">
    <property type="entry name" value="HAD-like"/>
    <property type="match status" value="1"/>
</dbReference>
<evidence type="ECO:0000313" key="1">
    <source>
        <dbReference type="EMBL" id="HGY08957.1"/>
    </source>
</evidence>
<dbReference type="InterPro" id="IPR006439">
    <property type="entry name" value="HAD-SF_hydro_IA"/>
</dbReference>
<dbReference type="NCBIfam" id="TIGR01549">
    <property type="entry name" value="HAD-SF-IA-v1"/>
    <property type="match status" value="1"/>
</dbReference>
<keyword evidence="1" id="KW-0378">Hydrolase</keyword>
<dbReference type="SFLD" id="SFLDG01129">
    <property type="entry name" value="C1.5:_HAD__Beta-PGM__Phosphata"/>
    <property type="match status" value="1"/>
</dbReference>
<gene>
    <name evidence="1" type="ORF">ENK37_02730</name>
</gene>
<proteinExistence type="predicted"/>
<dbReference type="InterPro" id="IPR041492">
    <property type="entry name" value="HAD_2"/>
</dbReference>
<dbReference type="EMBL" id="DRPZ01000073">
    <property type="protein sequence ID" value="HGY08957.1"/>
    <property type="molecule type" value="Genomic_DNA"/>
</dbReference>
<dbReference type="InterPro" id="IPR023214">
    <property type="entry name" value="HAD_sf"/>
</dbReference>
<protein>
    <submittedName>
        <fullName evidence="1">HAD family hydrolase</fullName>
    </submittedName>
</protein>
<dbReference type="SFLD" id="SFLDG01135">
    <property type="entry name" value="C1.5.6:_HAD__Beta-PGM__Phospha"/>
    <property type="match status" value="1"/>
</dbReference>
<organism evidence="1">
    <name type="scientific">Oceanithermus profundus</name>
    <dbReference type="NCBI Taxonomy" id="187137"/>
    <lineage>
        <taxon>Bacteria</taxon>
        <taxon>Thermotogati</taxon>
        <taxon>Deinococcota</taxon>
        <taxon>Deinococci</taxon>
        <taxon>Thermales</taxon>
        <taxon>Thermaceae</taxon>
        <taxon>Oceanithermus</taxon>
    </lineage>
</organism>
<dbReference type="GO" id="GO:0006281">
    <property type="term" value="P:DNA repair"/>
    <property type="evidence" value="ECO:0007669"/>
    <property type="project" value="TreeGrafter"/>
</dbReference>
<name>A0A7C4ZFX1_9DEIN</name>
<dbReference type="AlphaFoldDB" id="A0A7C4ZFX1"/>
<dbReference type="GO" id="GO:0005829">
    <property type="term" value="C:cytosol"/>
    <property type="evidence" value="ECO:0007669"/>
    <property type="project" value="TreeGrafter"/>
</dbReference>
<dbReference type="Gene3D" id="1.10.150.240">
    <property type="entry name" value="Putative phosphatase, domain 2"/>
    <property type="match status" value="1"/>
</dbReference>
<dbReference type="SFLD" id="SFLDS00003">
    <property type="entry name" value="Haloacid_Dehalogenase"/>
    <property type="match status" value="1"/>
</dbReference>
<reference evidence="1" key="1">
    <citation type="journal article" date="2020" name="mSystems">
        <title>Genome- and Community-Level Interaction Insights into Carbon Utilization and Element Cycling Functions of Hydrothermarchaeota in Hydrothermal Sediment.</title>
        <authorList>
            <person name="Zhou Z."/>
            <person name="Liu Y."/>
            <person name="Xu W."/>
            <person name="Pan J."/>
            <person name="Luo Z.H."/>
            <person name="Li M."/>
        </authorList>
    </citation>
    <scope>NUCLEOTIDE SEQUENCE [LARGE SCALE GENOMIC DNA]</scope>
    <source>
        <strain evidence="1">HyVt-570</strain>
    </source>
</reference>
<dbReference type="Gene3D" id="3.40.50.1000">
    <property type="entry name" value="HAD superfamily/HAD-like"/>
    <property type="match status" value="1"/>
</dbReference>
<dbReference type="InterPro" id="IPR050155">
    <property type="entry name" value="HAD-like_hydrolase_sf"/>
</dbReference>
<dbReference type="GO" id="GO:0008967">
    <property type="term" value="F:phosphoglycolate phosphatase activity"/>
    <property type="evidence" value="ECO:0007669"/>
    <property type="project" value="TreeGrafter"/>
</dbReference>
<dbReference type="Pfam" id="PF13419">
    <property type="entry name" value="HAD_2"/>
    <property type="match status" value="1"/>
</dbReference>
<dbReference type="PANTHER" id="PTHR43434">
    <property type="entry name" value="PHOSPHOGLYCOLATE PHOSPHATASE"/>
    <property type="match status" value="1"/>
</dbReference>
<dbReference type="PANTHER" id="PTHR43434:SF1">
    <property type="entry name" value="PHOSPHOGLYCOLATE PHOSPHATASE"/>
    <property type="match status" value="1"/>
</dbReference>
<accession>A0A7C4ZFX1</accession>
<dbReference type="InterPro" id="IPR036412">
    <property type="entry name" value="HAD-like_sf"/>
</dbReference>
<dbReference type="InterPro" id="IPR023198">
    <property type="entry name" value="PGP-like_dom2"/>
</dbReference>
<dbReference type="Proteomes" id="UP000885759">
    <property type="component" value="Unassembled WGS sequence"/>
</dbReference>
<sequence length="215" mass="23165">MKPTVVFDLDGTLLDSLADITASFHHVLREAGLPLPTGDAMADLIGRPLAEMFRRAAPETDEQALVQAYRRHYLAHMTDRTRPYPGVPELLAALRRRGYALAVATTKRTATARRLAAATGLLPLLDHVQGTDGLPPKPAPDVVLAATRAVGGRGVCMVGDTTHDVHAGRAAGLCTYAVSWGTHRPEQLRRAEPDHLEPTLTPLLDLLGTPEPRLS</sequence>